<protein>
    <submittedName>
        <fullName evidence="3">Nitroreductase family protein</fullName>
    </submittedName>
</protein>
<dbReference type="SUPFAM" id="SSF55469">
    <property type="entry name" value="FMN-dependent nitroreductase-like"/>
    <property type="match status" value="1"/>
</dbReference>
<name>A0A9D2HMK4_9BACT</name>
<evidence type="ECO:0000313" key="4">
    <source>
        <dbReference type="Proteomes" id="UP000823821"/>
    </source>
</evidence>
<dbReference type="EMBL" id="DWZD01000034">
    <property type="protein sequence ID" value="HJA78952.1"/>
    <property type="molecule type" value="Genomic_DNA"/>
</dbReference>
<dbReference type="InterPro" id="IPR000415">
    <property type="entry name" value="Nitroreductase-like"/>
</dbReference>
<dbReference type="PANTHER" id="PTHR43745">
    <property type="entry name" value="NITROREDUCTASE MJ1384-RELATED"/>
    <property type="match status" value="1"/>
</dbReference>
<feature type="chain" id="PRO_5038693304" evidence="1">
    <location>
        <begin position="24"/>
        <end position="193"/>
    </location>
</feature>
<feature type="signal peptide" evidence="1">
    <location>
        <begin position="1"/>
        <end position="23"/>
    </location>
</feature>
<sequence>MNIRSLPLLSLCLLAACPTALMAESLSLPAPDTTGGKPLMQALAQRHTTRAFRPDPLDNATLGNLLWAAWGQNRPDGKRTAPSARNRQALQLYVNKADGLWRYEAATHSLERISDALGSPLDEAPAVLIFAVPENDPYGGMHVGSVYQNVGLFCASAGLANVVKASTTRDASRFGFLPRGWKAAATQSVGKPR</sequence>
<dbReference type="PROSITE" id="PS51257">
    <property type="entry name" value="PROKAR_LIPOPROTEIN"/>
    <property type="match status" value="1"/>
</dbReference>
<reference evidence="3" key="1">
    <citation type="journal article" date="2021" name="PeerJ">
        <title>Extensive microbial diversity within the chicken gut microbiome revealed by metagenomics and culture.</title>
        <authorList>
            <person name="Gilroy R."/>
            <person name="Ravi A."/>
            <person name="Getino M."/>
            <person name="Pursley I."/>
            <person name="Horton D.L."/>
            <person name="Alikhan N.F."/>
            <person name="Baker D."/>
            <person name="Gharbi K."/>
            <person name="Hall N."/>
            <person name="Watson M."/>
            <person name="Adriaenssens E.M."/>
            <person name="Foster-Nyarko E."/>
            <person name="Jarju S."/>
            <person name="Secka A."/>
            <person name="Antonio M."/>
            <person name="Oren A."/>
            <person name="Chaudhuri R.R."/>
            <person name="La Ragione R."/>
            <person name="Hildebrand F."/>
            <person name="Pallen M.J."/>
        </authorList>
    </citation>
    <scope>NUCLEOTIDE SEQUENCE</scope>
    <source>
        <strain evidence="3">5032</strain>
    </source>
</reference>
<dbReference type="Gene3D" id="3.40.109.10">
    <property type="entry name" value="NADH Oxidase"/>
    <property type="match status" value="1"/>
</dbReference>
<dbReference type="Pfam" id="PF00881">
    <property type="entry name" value="Nitroreductase"/>
    <property type="match status" value="1"/>
</dbReference>
<proteinExistence type="predicted"/>
<dbReference type="AlphaFoldDB" id="A0A9D2HMK4"/>
<comment type="caution">
    <text evidence="3">The sequence shown here is derived from an EMBL/GenBank/DDBJ whole genome shotgun (WGS) entry which is preliminary data.</text>
</comment>
<reference evidence="3" key="2">
    <citation type="submission" date="2021-04" db="EMBL/GenBank/DDBJ databases">
        <authorList>
            <person name="Gilroy R."/>
        </authorList>
    </citation>
    <scope>NUCLEOTIDE SEQUENCE</scope>
    <source>
        <strain evidence="3">5032</strain>
    </source>
</reference>
<organism evidence="3 4">
    <name type="scientific">Candidatus Desulfovibrio intestinavium</name>
    <dbReference type="NCBI Taxonomy" id="2838534"/>
    <lineage>
        <taxon>Bacteria</taxon>
        <taxon>Pseudomonadati</taxon>
        <taxon>Thermodesulfobacteriota</taxon>
        <taxon>Desulfovibrionia</taxon>
        <taxon>Desulfovibrionales</taxon>
        <taxon>Desulfovibrionaceae</taxon>
        <taxon>Desulfovibrio</taxon>
    </lineage>
</organism>
<dbReference type="GO" id="GO:0016491">
    <property type="term" value="F:oxidoreductase activity"/>
    <property type="evidence" value="ECO:0007669"/>
    <property type="project" value="InterPro"/>
</dbReference>
<keyword evidence="1" id="KW-0732">Signal</keyword>
<dbReference type="InterPro" id="IPR029479">
    <property type="entry name" value="Nitroreductase"/>
</dbReference>
<evidence type="ECO:0000256" key="1">
    <source>
        <dbReference type="SAM" id="SignalP"/>
    </source>
</evidence>
<feature type="domain" description="Nitroreductase" evidence="2">
    <location>
        <begin position="43"/>
        <end position="116"/>
    </location>
</feature>
<evidence type="ECO:0000313" key="3">
    <source>
        <dbReference type="EMBL" id="HJA78952.1"/>
    </source>
</evidence>
<gene>
    <name evidence="3" type="ORF">H9784_05190</name>
</gene>
<evidence type="ECO:0000259" key="2">
    <source>
        <dbReference type="Pfam" id="PF00881"/>
    </source>
</evidence>
<dbReference type="PANTHER" id="PTHR43745:SF2">
    <property type="entry name" value="NITROREDUCTASE MJ1384-RELATED"/>
    <property type="match status" value="1"/>
</dbReference>
<accession>A0A9D2HMK4</accession>
<dbReference type="InterPro" id="IPR052544">
    <property type="entry name" value="Bacteriocin_Proc_Enz"/>
</dbReference>
<dbReference type="Proteomes" id="UP000823821">
    <property type="component" value="Unassembled WGS sequence"/>
</dbReference>